<evidence type="ECO:0000313" key="3">
    <source>
        <dbReference type="EMBL" id="AEA47928.1"/>
    </source>
</evidence>
<dbReference type="InterPro" id="IPR036591">
    <property type="entry name" value="YggU-like_sf"/>
</dbReference>
<name>F2KRR4_ARCVS</name>
<dbReference type="RefSeq" id="WP_013684582.1">
    <property type="nucleotide sequence ID" value="NC_015320.1"/>
</dbReference>
<accession>F2KRR4</accession>
<dbReference type="Proteomes" id="UP000008136">
    <property type="component" value="Chromosome"/>
</dbReference>
<dbReference type="Pfam" id="PF02594">
    <property type="entry name" value="DUF167"/>
    <property type="match status" value="1"/>
</dbReference>
<dbReference type="PANTHER" id="PTHR13420:SF7">
    <property type="entry name" value="UPF0235 PROTEIN C15ORF40"/>
    <property type="match status" value="1"/>
</dbReference>
<keyword evidence="4" id="KW-1185">Reference proteome</keyword>
<dbReference type="InterPro" id="IPR003746">
    <property type="entry name" value="DUF167"/>
</dbReference>
<comment type="similarity">
    <text evidence="1 2">Belongs to the UPF0235 family.</text>
</comment>
<reference evidence="3 4" key="1">
    <citation type="submission" date="2011-03" db="EMBL/GenBank/DDBJ databases">
        <title>The complete genome of Archaeoglobus veneficus SNP6.</title>
        <authorList>
            <consortium name="US DOE Joint Genome Institute (JGI-PGF)"/>
            <person name="Lucas S."/>
            <person name="Copeland A."/>
            <person name="Lapidus A."/>
            <person name="Bruce D."/>
            <person name="Goodwin L."/>
            <person name="Pitluck S."/>
            <person name="Kyrpides N."/>
            <person name="Mavromatis K."/>
            <person name="Pagani I."/>
            <person name="Ivanova N."/>
            <person name="Mikhailova N."/>
            <person name="Lu M."/>
            <person name="Detter J.C."/>
            <person name="Tapia R."/>
            <person name="Han C."/>
            <person name="Land M."/>
            <person name="Hauser L."/>
            <person name="Markowitz V."/>
            <person name="Cheng J.-F."/>
            <person name="Hugenholtz P."/>
            <person name="Woyke T."/>
            <person name="Wu D."/>
            <person name="Spring S."/>
            <person name="Brambilla E."/>
            <person name="Klenk H.-P."/>
            <person name="Eisen J.A."/>
        </authorList>
    </citation>
    <scope>NUCLEOTIDE SEQUENCE [LARGE SCALE GENOMIC DNA]</scope>
    <source>
        <strain>SNP6</strain>
    </source>
</reference>
<dbReference type="GeneID" id="10395067"/>
<dbReference type="PANTHER" id="PTHR13420">
    <property type="entry name" value="UPF0235 PROTEIN C15ORF40"/>
    <property type="match status" value="1"/>
</dbReference>
<evidence type="ECO:0000256" key="2">
    <source>
        <dbReference type="HAMAP-Rule" id="MF_00634"/>
    </source>
</evidence>
<dbReference type="SUPFAM" id="SSF69786">
    <property type="entry name" value="YggU-like"/>
    <property type="match status" value="1"/>
</dbReference>
<dbReference type="eggNOG" id="arCOG04058">
    <property type="taxonomic scope" value="Archaea"/>
</dbReference>
<dbReference type="OrthoDB" id="51554at2157"/>
<dbReference type="SMART" id="SM01152">
    <property type="entry name" value="DUF167"/>
    <property type="match status" value="1"/>
</dbReference>
<evidence type="ECO:0000256" key="1">
    <source>
        <dbReference type="ARBA" id="ARBA00010364"/>
    </source>
</evidence>
<organism evidence="3 4">
    <name type="scientific">Archaeoglobus veneficus (strain DSM 11195 / SNP6)</name>
    <dbReference type="NCBI Taxonomy" id="693661"/>
    <lineage>
        <taxon>Archaea</taxon>
        <taxon>Methanobacteriati</taxon>
        <taxon>Methanobacteriota</taxon>
        <taxon>Archaeoglobi</taxon>
        <taxon>Archaeoglobales</taxon>
        <taxon>Archaeoglobaceae</taxon>
        <taxon>Archaeoglobus</taxon>
    </lineage>
</organism>
<dbReference type="EMBL" id="CP002588">
    <property type="protein sequence ID" value="AEA47928.1"/>
    <property type="molecule type" value="Genomic_DNA"/>
</dbReference>
<sequence>MKIRDAIKAASNGVYISIEVTPNSKQSCVYGYNEWRKSIAVRVKAPPKGGKANAEIVELFSKIFRKKVEIVKGHTSSQKVIFVHSASPQEVESLLVKSLEK</sequence>
<dbReference type="NCBIfam" id="TIGR00251">
    <property type="entry name" value="DUF167 family protein"/>
    <property type="match status" value="1"/>
</dbReference>
<evidence type="ECO:0000313" key="4">
    <source>
        <dbReference type="Proteomes" id="UP000008136"/>
    </source>
</evidence>
<dbReference type="STRING" id="693661.Arcve_1935"/>
<gene>
    <name evidence="3" type="ordered locus">Arcve_1935</name>
</gene>
<proteinExistence type="inferred from homology"/>
<protein>
    <recommendedName>
        <fullName evidence="2">UPF0235 protein Arcve_1935</fullName>
    </recommendedName>
</protein>
<dbReference type="HAMAP" id="MF_00634">
    <property type="entry name" value="UPF0235"/>
    <property type="match status" value="1"/>
</dbReference>
<dbReference type="HOGENOM" id="CLU_130694_6_1_2"/>
<dbReference type="KEGG" id="ave:Arcve_1935"/>
<dbReference type="GO" id="GO:0005737">
    <property type="term" value="C:cytoplasm"/>
    <property type="evidence" value="ECO:0007669"/>
    <property type="project" value="TreeGrafter"/>
</dbReference>
<dbReference type="Gene3D" id="3.30.1200.10">
    <property type="entry name" value="YggU-like"/>
    <property type="match status" value="1"/>
</dbReference>
<dbReference type="AlphaFoldDB" id="F2KRR4"/>